<accession>A0ABN7G813</accession>
<gene>
    <name evidence="1" type="ORF">AZO1586I_95</name>
</gene>
<evidence type="ECO:0000313" key="2">
    <source>
        <dbReference type="Proteomes" id="UP000626656"/>
    </source>
</evidence>
<organism evidence="1 2">
    <name type="scientific">Bathymodiolus thermophilus thioautotrophic gill symbiont</name>
    <dbReference type="NCBI Taxonomy" id="2360"/>
    <lineage>
        <taxon>Bacteria</taxon>
        <taxon>Pseudomonadati</taxon>
        <taxon>Pseudomonadota</taxon>
        <taxon>Gammaproteobacteria</taxon>
        <taxon>sulfur-oxidizing symbionts</taxon>
    </lineage>
</organism>
<comment type="caution">
    <text evidence="1">The sequence shown here is derived from an EMBL/GenBank/DDBJ whole genome shotgun (WGS) entry which is preliminary data.</text>
</comment>
<sequence>MVSIFLLIQKLKNYLKRSKTRRKITDHKDFEKITAAWGLD</sequence>
<proteinExistence type="predicted"/>
<dbReference type="Proteomes" id="UP000626656">
    <property type="component" value="Unassembled WGS sequence"/>
</dbReference>
<name>A0ABN7G813_9GAMM</name>
<dbReference type="EMBL" id="CAHJWF010000029">
    <property type="protein sequence ID" value="CAB5496966.1"/>
    <property type="molecule type" value="Genomic_DNA"/>
</dbReference>
<keyword evidence="2" id="KW-1185">Reference proteome</keyword>
<reference evidence="1 2" key="1">
    <citation type="submission" date="2020-05" db="EMBL/GenBank/DDBJ databases">
        <authorList>
            <person name="Petersen J."/>
            <person name="Sayavedra L."/>
        </authorList>
    </citation>
    <scope>NUCLEOTIDE SEQUENCE [LARGE SCALE GENOMIC DNA]</scope>
    <source>
        <strain evidence="1">B azoricus SOX ET2 1586I</strain>
    </source>
</reference>
<evidence type="ECO:0000313" key="1">
    <source>
        <dbReference type="EMBL" id="CAB5496966.1"/>
    </source>
</evidence>
<protein>
    <submittedName>
        <fullName evidence="1">Uncharacterized protein</fullName>
    </submittedName>
</protein>